<sequence length="92" mass="10688">MKRSKPRVPEQPLDVSVIDRSSRVADLPPRSYKEVPIEPMGRAASTRRPVKVLFHFPTLLNYSSGHSRRDLSDRIYASYEDREYVTQRAEDL</sequence>
<dbReference type="EMBL" id="BMAC01000593">
    <property type="protein sequence ID" value="GFP99867.1"/>
    <property type="molecule type" value="Genomic_DNA"/>
</dbReference>
<organism evidence="1 2">
    <name type="scientific">Phtheirospermum japonicum</name>
    <dbReference type="NCBI Taxonomy" id="374723"/>
    <lineage>
        <taxon>Eukaryota</taxon>
        <taxon>Viridiplantae</taxon>
        <taxon>Streptophyta</taxon>
        <taxon>Embryophyta</taxon>
        <taxon>Tracheophyta</taxon>
        <taxon>Spermatophyta</taxon>
        <taxon>Magnoliopsida</taxon>
        <taxon>eudicotyledons</taxon>
        <taxon>Gunneridae</taxon>
        <taxon>Pentapetalae</taxon>
        <taxon>asterids</taxon>
        <taxon>lamiids</taxon>
        <taxon>Lamiales</taxon>
        <taxon>Orobanchaceae</taxon>
        <taxon>Orobanchaceae incertae sedis</taxon>
        <taxon>Phtheirospermum</taxon>
    </lineage>
</organism>
<evidence type="ECO:0000313" key="1">
    <source>
        <dbReference type="EMBL" id="GFP99867.1"/>
    </source>
</evidence>
<reference evidence="1" key="1">
    <citation type="submission" date="2020-07" db="EMBL/GenBank/DDBJ databases">
        <title>Ethylene signaling mediates host invasion by parasitic plants.</title>
        <authorList>
            <person name="Yoshida S."/>
        </authorList>
    </citation>
    <scope>NUCLEOTIDE SEQUENCE</scope>
    <source>
        <strain evidence="1">Okayama</strain>
    </source>
</reference>
<accession>A0A830CGN0</accession>
<name>A0A830CGN0_9LAMI</name>
<dbReference type="OrthoDB" id="1909330at2759"/>
<dbReference type="AlphaFoldDB" id="A0A830CGN0"/>
<comment type="caution">
    <text evidence="1">The sequence shown here is derived from an EMBL/GenBank/DDBJ whole genome shotgun (WGS) entry which is preliminary data.</text>
</comment>
<proteinExistence type="predicted"/>
<gene>
    <name evidence="1" type="ORF">PHJA_002130800</name>
</gene>
<evidence type="ECO:0000313" key="2">
    <source>
        <dbReference type="Proteomes" id="UP000653305"/>
    </source>
</evidence>
<keyword evidence="2" id="KW-1185">Reference proteome</keyword>
<protein>
    <submittedName>
        <fullName evidence="1">B3 domain-containing protein at3g19184</fullName>
    </submittedName>
</protein>
<dbReference type="Proteomes" id="UP000653305">
    <property type="component" value="Unassembled WGS sequence"/>
</dbReference>